<evidence type="ECO:0000259" key="1">
    <source>
        <dbReference type="Pfam" id="PF20211"/>
    </source>
</evidence>
<proteinExistence type="predicted"/>
<reference evidence="2" key="1">
    <citation type="journal article" date="2014" name="Int. J. Syst. Evol. Microbiol.">
        <title>Complete genome sequence of Corynebacterium casei LMG S-19264T (=DSM 44701T), isolated from a smear-ripened cheese.</title>
        <authorList>
            <consortium name="US DOE Joint Genome Institute (JGI-PGF)"/>
            <person name="Walter F."/>
            <person name="Albersmeier A."/>
            <person name="Kalinowski J."/>
            <person name="Ruckert C."/>
        </authorList>
    </citation>
    <scope>NUCLEOTIDE SEQUENCE</scope>
    <source>
        <strain evidence="2">JCM 4784</strain>
    </source>
</reference>
<gene>
    <name evidence="2" type="ORF">GCM10018785_47130</name>
</gene>
<comment type="caution">
    <text evidence="2">The sequence shown here is derived from an EMBL/GenBank/DDBJ whole genome shotgun (WGS) entry which is preliminary data.</text>
</comment>
<evidence type="ECO:0000313" key="3">
    <source>
        <dbReference type="Proteomes" id="UP000608024"/>
    </source>
</evidence>
<dbReference type="EMBL" id="BNBT01000081">
    <property type="protein sequence ID" value="GHE73588.1"/>
    <property type="molecule type" value="Genomic_DNA"/>
</dbReference>
<dbReference type="AlphaFoldDB" id="A0A918ZXS1"/>
<feature type="domain" description="DUF6571" evidence="1">
    <location>
        <begin position="370"/>
        <end position="710"/>
    </location>
</feature>
<reference evidence="2" key="2">
    <citation type="submission" date="2020-09" db="EMBL/GenBank/DDBJ databases">
        <authorList>
            <person name="Sun Q."/>
            <person name="Ohkuma M."/>
        </authorList>
    </citation>
    <scope>NUCLEOTIDE SEQUENCE</scope>
    <source>
        <strain evidence="2">JCM 4784</strain>
    </source>
</reference>
<name>A0A918ZXS1_9ACTN</name>
<sequence>MLTVEELLGLRLGKLASALDDWEAMTRRLDELAGGRGGGDSAALLRRKAELADWKGVNATVGKAFVVKTAAEFDDAVTSATSVTAILRDALKAFARHKREMAELADSAAKRNIRITPAGGAEARSPRGAAEDGGPTQADLIAVMRDATRVLREADETDQVAERALRALARGEHDFSDLRVTGLGHAKDLQGKADAAHWAKEIAKGGAGQWSDEKLERFNDTLARYQDTPAFAAALATGLGAEGTLRFWRDLADPAGTLGTVGPGRADLLGRVQENLGLTLAAATRVDSPGMDAWKRHLIEAGDDRLPAAPGIGSGAAPYGFDVMSNLMRKGKYDTEFLQNYGSRLLEFEKGLSPFTSRGSTHLLNRLPDETSADPVSGFLESLGHNPEASLRFLHTGPESETNWDYLVSHEDGSRNAWFSTLSDLGGTGRDQYETSLGHALESAATRTPYDADTPPKPHSEASASFVHRLVDYYGSNPEVLDDSKLRGSLGNITAEYMRDFQDGMNGQREITTSGSNADLGALSPSARIDFLAAVGKDPTAYGAILNAQQSITTELVNETLQDRSLPKGLSTADVNNMVAPGSQIAGIMAEARTQAVYEDRLAQDDEFNEGLRTADKWAGRVIDLGANRFPGVGDALSWIAEDARETVVERYTRDSSDVAEKERLEFLRDQLQSSGGAAYEAARSAALNAGYSESAAEKIANAAEENSRLHYGLGGYMKGGG</sequence>
<evidence type="ECO:0000313" key="2">
    <source>
        <dbReference type="EMBL" id="GHE73588.1"/>
    </source>
</evidence>
<dbReference type="RefSeq" id="WP_190138010.1">
    <property type="nucleotide sequence ID" value="NZ_BNBT01000081.1"/>
</dbReference>
<dbReference type="Proteomes" id="UP000608024">
    <property type="component" value="Unassembled WGS sequence"/>
</dbReference>
<dbReference type="Pfam" id="PF20211">
    <property type="entry name" value="DUF6571"/>
    <property type="match status" value="1"/>
</dbReference>
<organism evidence="2 3">
    <name type="scientific">Streptomyces longispororuber</name>
    <dbReference type="NCBI Taxonomy" id="68230"/>
    <lineage>
        <taxon>Bacteria</taxon>
        <taxon>Bacillati</taxon>
        <taxon>Actinomycetota</taxon>
        <taxon>Actinomycetes</taxon>
        <taxon>Kitasatosporales</taxon>
        <taxon>Streptomycetaceae</taxon>
        <taxon>Streptomyces</taxon>
    </lineage>
</organism>
<dbReference type="InterPro" id="IPR046701">
    <property type="entry name" value="DUF6571"/>
</dbReference>
<protein>
    <recommendedName>
        <fullName evidence="1">DUF6571 domain-containing protein</fullName>
    </recommendedName>
</protein>
<keyword evidence="3" id="KW-1185">Reference proteome</keyword>
<accession>A0A918ZXS1</accession>